<proteinExistence type="predicted"/>
<dbReference type="Gene3D" id="2.120.10.30">
    <property type="entry name" value="TolB, C-terminal domain"/>
    <property type="match status" value="1"/>
</dbReference>
<name>A0ABT8KKR2_9BACT</name>
<dbReference type="EMBL" id="JAUJEA010000002">
    <property type="protein sequence ID" value="MDN5201306.1"/>
    <property type="molecule type" value="Genomic_DNA"/>
</dbReference>
<dbReference type="PROSITE" id="PS51257">
    <property type="entry name" value="PROKAR_LIPOPROTEIN"/>
    <property type="match status" value="1"/>
</dbReference>
<dbReference type="Proteomes" id="UP001172082">
    <property type="component" value="Unassembled WGS sequence"/>
</dbReference>
<accession>A0ABT8KKR2</accession>
<organism evidence="1 2">
    <name type="scientific">Splendidivirga corallicola</name>
    <dbReference type="NCBI Taxonomy" id="3051826"/>
    <lineage>
        <taxon>Bacteria</taxon>
        <taxon>Pseudomonadati</taxon>
        <taxon>Bacteroidota</taxon>
        <taxon>Cytophagia</taxon>
        <taxon>Cytophagales</taxon>
        <taxon>Splendidivirgaceae</taxon>
        <taxon>Splendidivirga</taxon>
    </lineage>
</organism>
<evidence type="ECO:0008006" key="3">
    <source>
        <dbReference type="Google" id="ProtNLM"/>
    </source>
</evidence>
<dbReference type="InterPro" id="IPR011659">
    <property type="entry name" value="WD40"/>
</dbReference>
<keyword evidence="2" id="KW-1185">Reference proteome</keyword>
<dbReference type="RefSeq" id="WP_346751332.1">
    <property type="nucleotide sequence ID" value="NZ_JAUJEA010000002.1"/>
</dbReference>
<reference evidence="1" key="1">
    <citation type="submission" date="2023-06" db="EMBL/GenBank/DDBJ databases">
        <title>Genomic of Parafulvivirga corallium.</title>
        <authorList>
            <person name="Wang G."/>
        </authorList>
    </citation>
    <scope>NUCLEOTIDE SEQUENCE</scope>
    <source>
        <strain evidence="1">BMA10</strain>
    </source>
</reference>
<dbReference type="InterPro" id="IPR011042">
    <property type="entry name" value="6-blade_b-propeller_TolB-like"/>
</dbReference>
<evidence type="ECO:0000313" key="2">
    <source>
        <dbReference type="Proteomes" id="UP001172082"/>
    </source>
</evidence>
<evidence type="ECO:0000313" key="1">
    <source>
        <dbReference type="EMBL" id="MDN5201306.1"/>
    </source>
</evidence>
<dbReference type="SUPFAM" id="SSF82171">
    <property type="entry name" value="DPP6 N-terminal domain-like"/>
    <property type="match status" value="1"/>
</dbReference>
<gene>
    <name evidence="1" type="ORF">QQ008_08035</name>
</gene>
<dbReference type="Pfam" id="PF07676">
    <property type="entry name" value="PD40"/>
    <property type="match status" value="2"/>
</dbReference>
<sequence length="325" mass="36977">MKNNLTLSIFLFPIFLGCSERSKQTHKIDPRLSPKDFLESLEPDSIPKIFLPDVVSTGLHEHNGILSPEMDRLYYTVSDTNFTNFRVLQMPLKSNLKDMPTIASFSGEYTDHAVSFSPDGNVMYFSSTRPQRNLQDWDLWYSNKTDSSWNAPQKMSGSVNTNLWESHASVTRHGSIYFQANYDGGGYNFDIYVTHEENNTYKASEKLSSAVNSELIEATPFIAPDESYIIFTSYNRADGYGDADLYISFKNENKQWTTAMNMGPTVNSVFEESNPNVSADGAYFFFSSKRVLDDQKGQNTFGNGSMDVYWMKADIIEQLRTKIMD</sequence>
<protein>
    <recommendedName>
        <fullName evidence="3">WD40-like Beta Propeller Repeat</fullName>
    </recommendedName>
</protein>
<comment type="caution">
    <text evidence="1">The sequence shown here is derived from an EMBL/GenBank/DDBJ whole genome shotgun (WGS) entry which is preliminary data.</text>
</comment>